<dbReference type="AlphaFoldDB" id="A0A1G2TWF3"/>
<evidence type="ECO:0000313" key="1">
    <source>
        <dbReference type="EMBL" id="OHB01658.1"/>
    </source>
</evidence>
<sequence>MPEPIKQEIALTQQCIKDEIKFLSHDTCTTRRELARRLRMRADLVDAKVSLEFLDAQKSHVGV</sequence>
<protein>
    <submittedName>
        <fullName evidence="1">Uncharacterized protein</fullName>
    </submittedName>
</protein>
<proteinExistence type="predicted"/>
<organism evidence="1 2">
    <name type="scientific">Candidatus Zambryskibacteria bacterium RIFCSPLOWO2_01_FULL_39_39</name>
    <dbReference type="NCBI Taxonomy" id="1802758"/>
    <lineage>
        <taxon>Bacteria</taxon>
        <taxon>Candidatus Zambryskiibacteriota</taxon>
    </lineage>
</organism>
<accession>A0A1G2TWF3</accession>
<dbReference type="Proteomes" id="UP000177707">
    <property type="component" value="Unassembled WGS sequence"/>
</dbReference>
<gene>
    <name evidence="1" type="ORF">A3A96_03270</name>
</gene>
<comment type="caution">
    <text evidence="1">The sequence shown here is derived from an EMBL/GenBank/DDBJ whole genome shotgun (WGS) entry which is preliminary data.</text>
</comment>
<reference evidence="1 2" key="1">
    <citation type="journal article" date="2016" name="Nat. Commun.">
        <title>Thousands of microbial genomes shed light on interconnected biogeochemical processes in an aquifer system.</title>
        <authorList>
            <person name="Anantharaman K."/>
            <person name="Brown C.T."/>
            <person name="Hug L.A."/>
            <person name="Sharon I."/>
            <person name="Castelle C.J."/>
            <person name="Probst A.J."/>
            <person name="Thomas B.C."/>
            <person name="Singh A."/>
            <person name="Wilkins M.J."/>
            <person name="Karaoz U."/>
            <person name="Brodie E.L."/>
            <person name="Williams K.H."/>
            <person name="Hubbard S.S."/>
            <person name="Banfield J.F."/>
        </authorList>
    </citation>
    <scope>NUCLEOTIDE SEQUENCE [LARGE SCALE GENOMIC DNA]</scope>
</reference>
<dbReference type="EMBL" id="MHWB01000011">
    <property type="protein sequence ID" value="OHB01658.1"/>
    <property type="molecule type" value="Genomic_DNA"/>
</dbReference>
<name>A0A1G2TWF3_9BACT</name>
<evidence type="ECO:0000313" key="2">
    <source>
        <dbReference type="Proteomes" id="UP000177707"/>
    </source>
</evidence>